<dbReference type="PROSITE" id="PS50102">
    <property type="entry name" value="RRM"/>
    <property type="match status" value="1"/>
</dbReference>
<dbReference type="InterPro" id="IPR051229">
    <property type="entry name" value="ALYREF_mRNA_export"/>
</dbReference>
<reference evidence="5 6" key="1">
    <citation type="journal article" date="2019" name="Nat. Ecol. Evol.">
        <title>Megaphylogeny resolves global patterns of mushroom evolution.</title>
        <authorList>
            <person name="Varga T."/>
            <person name="Krizsan K."/>
            <person name="Foldi C."/>
            <person name="Dima B."/>
            <person name="Sanchez-Garcia M."/>
            <person name="Sanchez-Ramirez S."/>
            <person name="Szollosi G.J."/>
            <person name="Szarkandi J.G."/>
            <person name="Papp V."/>
            <person name="Albert L."/>
            <person name="Andreopoulos W."/>
            <person name="Angelini C."/>
            <person name="Antonin V."/>
            <person name="Barry K.W."/>
            <person name="Bougher N.L."/>
            <person name="Buchanan P."/>
            <person name="Buyck B."/>
            <person name="Bense V."/>
            <person name="Catcheside P."/>
            <person name="Chovatia M."/>
            <person name="Cooper J."/>
            <person name="Damon W."/>
            <person name="Desjardin D."/>
            <person name="Finy P."/>
            <person name="Geml J."/>
            <person name="Haridas S."/>
            <person name="Hughes K."/>
            <person name="Justo A."/>
            <person name="Karasinski D."/>
            <person name="Kautmanova I."/>
            <person name="Kiss B."/>
            <person name="Kocsube S."/>
            <person name="Kotiranta H."/>
            <person name="LaButti K.M."/>
            <person name="Lechner B.E."/>
            <person name="Liimatainen K."/>
            <person name="Lipzen A."/>
            <person name="Lukacs Z."/>
            <person name="Mihaltcheva S."/>
            <person name="Morgado L.N."/>
            <person name="Niskanen T."/>
            <person name="Noordeloos M.E."/>
            <person name="Ohm R.A."/>
            <person name="Ortiz-Santana B."/>
            <person name="Ovrebo C."/>
            <person name="Racz N."/>
            <person name="Riley R."/>
            <person name="Savchenko A."/>
            <person name="Shiryaev A."/>
            <person name="Soop K."/>
            <person name="Spirin V."/>
            <person name="Szebenyi C."/>
            <person name="Tomsovsky M."/>
            <person name="Tulloss R.E."/>
            <person name="Uehling J."/>
            <person name="Grigoriev I.V."/>
            <person name="Vagvolgyi C."/>
            <person name="Papp T."/>
            <person name="Martin F.M."/>
            <person name="Miettinen O."/>
            <person name="Hibbett D.S."/>
            <person name="Nagy L.G."/>
        </authorList>
    </citation>
    <scope>NUCLEOTIDE SEQUENCE [LARGE SCALE GENOMIC DNA]</scope>
    <source>
        <strain evidence="5 6">CBS 309.79</strain>
    </source>
</reference>
<dbReference type="GO" id="GO:0005634">
    <property type="term" value="C:nucleus"/>
    <property type="evidence" value="ECO:0007669"/>
    <property type="project" value="TreeGrafter"/>
</dbReference>
<evidence type="ECO:0000259" key="4">
    <source>
        <dbReference type="PROSITE" id="PS50102"/>
    </source>
</evidence>
<protein>
    <recommendedName>
        <fullName evidence="4">RRM domain-containing protein</fullName>
    </recommendedName>
</protein>
<dbReference type="EMBL" id="ML178814">
    <property type="protein sequence ID" value="TFL07172.1"/>
    <property type="molecule type" value="Genomic_DNA"/>
</dbReference>
<dbReference type="PANTHER" id="PTHR19965">
    <property type="entry name" value="RNA AND EXPORT FACTOR BINDING PROTEIN"/>
    <property type="match status" value="1"/>
</dbReference>
<feature type="compositionally biased region" description="Basic and acidic residues" evidence="3">
    <location>
        <begin position="31"/>
        <end position="40"/>
    </location>
</feature>
<dbReference type="SUPFAM" id="SSF54928">
    <property type="entry name" value="RNA-binding domain, RBD"/>
    <property type="match status" value="1"/>
</dbReference>
<dbReference type="InterPro" id="IPR035979">
    <property type="entry name" value="RBD_domain_sf"/>
</dbReference>
<keyword evidence="1 2" id="KW-0694">RNA-binding</keyword>
<evidence type="ECO:0000313" key="5">
    <source>
        <dbReference type="EMBL" id="TFL07172.1"/>
    </source>
</evidence>
<dbReference type="PANTHER" id="PTHR19965:SF94">
    <property type="entry name" value="FI13061P-RELATED"/>
    <property type="match status" value="1"/>
</dbReference>
<dbReference type="InterPro" id="IPR012677">
    <property type="entry name" value="Nucleotide-bd_a/b_plait_sf"/>
</dbReference>
<evidence type="ECO:0000256" key="3">
    <source>
        <dbReference type="SAM" id="MobiDB-lite"/>
    </source>
</evidence>
<dbReference type="GO" id="GO:0003729">
    <property type="term" value="F:mRNA binding"/>
    <property type="evidence" value="ECO:0007669"/>
    <property type="project" value="TreeGrafter"/>
</dbReference>
<feature type="compositionally biased region" description="Polar residues" evidence="3">
    <location>
        <begin position="51"/>
        <end position="80"/>
    </location>
</feature>
<gene>
    <name evidence="5" type="ORF">BDV98DRAFT_538658</name>
</gene>
<dbReference type="STRING" id="1884261.A0A5C3QYZ9"/>
<feature type="region of interest" description="Disordered" evidence="3">
    <location>
        <begin position="210"/>
        <end position="275"/>
    </location>
</feature>
<dbReference type="OrthoDB" id="6159137at2759"/>
<feature type="compositionally biased region" description="Basic and acidic residues" evidence="3">
    <location>
        <begin position="214"/>
        <end position="230"/>
    </location>
</feature>
<dbReference type="SMART" id="SM00360">
    <property type="entry name" value="RRM"/>
    <property type="match status" value="1"/>
</dbReference>
<dbReference type="GO" id="GO:0006406">
    <property type="term" value="P:mRNA export from nucleus"/>
    <property type="evidence" value="ECO:0007669"/>
    <property type="project" value="TreeGrafter"/>
</dbReference>
<feature type="region of interest" description="Disordered" evidence="3">
    <location>
        <begin position="1"/>
        <end position="100"/>
    </location>
</feature>
<proteinExistence type="predicted"/>
<dbReference type="CDD" id="cd00590">
    <property type="entry name" value="RRM_SF"/>
    <property type="match status" value="1"/>
</dbReference>
<name>A0A5C3QYZ9_9AGAR</name>
<dbReference type="Gene3D" id="3.30.70.330">
    <property type="match status" value="1"/>
</dbReference>
<dbReference type="AlphaFoldDB" id="A0A5C3QYZ9"/>
<dbReference type="InterPro" id="IPR000504">
    <property type="entry name" value="RRM_dom"/>
</dbReference>
<sequence>MASLLERMGGSTGPARTIKPRPSGGASPYDRSSKPLRADPDAAWSHDMYEQHNSLSARLSTPGAASSQRNNSKVDSSSAQKALRNALSPPGSQLSIKGASNPGANVVKVSGLSQGTTADDVRAIFNACGTIVSAKVVPAPKGVAVEVQFKEAKGASEAVSRFHNQPADGGTIIVTVMGSRSSGTTLVGRIGNKDGLDLVRGEGSVDLLMQSDEGNSKMRSDSLLKSERAHVLVAPPGANPADYQQSSGGGRGGGRRGGRGRGARRGRGGGRMDVD</sequence>
<dbReference type="Proteomes" id="UP000305067">
    <property type="component" value="Unassembled WGS sequence"/>
</dbReference>
<evidence type="ECO:0000256" key="2">
    <source>
        <dbReference type="PROSITE-ProRule" id="PRU00176"/>
    </source>
</evidence>
<accession>A0A5C3QYZ9</accession>
<keyword evidence="6" id="KW-1185">Reference proteome</keyword>
<evidence type="ECO:0000313" key="6">
    <source>
        <dbReference type="Proteomes" id="UP000305067"/>
    </source>
</evidence>
<organism evidence="5 6">
    <name type="scientific">Pterulicium gracile</name>
    <dbReference type="NCBI Taxonomy" id="1884261"/>
    <lineage>
        <taxon>Eukaryota</taxon>
        <taxon>Fungi</taxon>
        <taxon>Dikarya</taxon>
        <taxon>Basidiomycota</taxon>
        <taxon>Agaricomycotina</taxon>
        <taxon>Agaricomycetes</taxon>
        <taxon>Agaricomycetidae</taxon>
        <taxon>Agaricales</taxon>
        <taxon>Pleurotineae</taxon>
        <taxon>Pterulaceae</taxon>
        <taxon>Pterulicium</taxon>
    </lineage>
</organism>
<dbReference type="Pfam" id="PF00076">
    <property type="entry name" value="RRM_1"/>
    <property type="match status" value="1"/>
</dbReference>
<feature type="compositionally biased region" description="Basic residues" evidence="3">
    <location>
        <begin position="253"/>
        <end position="268"/>
    </location>
</feature>
<feature type="domain" description="RRM" evidence="4">
    <location>
        <begin position="105"/>
        <end position="179"/>
    </location>
</feature>
<evidence type="ECO:0000256" key="1">
    <source>
        <dbReference type="ARBA" id="ARBA00022884"/>
    </source>
</evidence>